<organism evidence="7 8">
    <name type="scientific">Bradyrhizobium ontarionense</name>
    <dbReference type="NCBI Taxonomy" id="2898149"/>
    <lineage>
        <taxon>Bacteria</taxon>
        <taxon>Pseudomonadati</taxon>
        <taxon>Pseudomonadota</taxon>
        <taxon>Alphaproteobacteria</taxon>
        <taxon>Hyphomicrobiales</taxon>
        <taxon>Nitrobacteraceae</taxon>
        <taxon>Bradyrhizobium</taxon>
    </lineage>
</organism>
<dbReference type="Proteomes" id="UP001431010">
    <property type="component" value="Chromosome"/>
</dbReference>
<dbReference type="CDD" id="cd05930">
    <property type="entry name" value="A_NRPS"/>
    <property type="match status" value="1"/>
</dbReference>
<dbReference type="Gene3D" id="3.30.559.30">
    <property type="entry name" value="Nonribosomal peptide synthetase, condensation domain"/>
    <property type="match status" value="2"/>
</dbReference>
<dbReference type="PANTHER" id="PTHR45527">
    <property type="entry name" value="NONRIBOSOMAL PEPTIDE SYNTHETASE"/>
    <property type="match status" value="1"/>
</dbReference>
<dbReference type="PROSITE" id="PS00012">
    <property type="entry name" value="PHOSPHOPANTETHEINE"/>
    <property type="match status" value="1"/>
</dbReference>
<dbReference type="Gene3D" id="3.40.50.12780">
    <property type="entry name" value="N-terminal domain of ligase-like"/>
    <property type="match status" value="1"/>
</dbReference>
<dbReference type="EMBL" id="CP088156">
    <property type="protein sequence ID" value="UFZ04101.1"/>
    <property type="molecule type" value="Genomic_DNA"/>
</dbReference>
<dbReference type="PROSITE" id="PS50075">
    <property type="entry name" value="CARRIER"/>
    <property type="match status" value="2"/>
</dbReference>
<dbReference type="RefSeq" id="WP_231320113.1">
    <property type="nucleotide sequence ID" value="NZ_CP088156.1"/>
</dbReference>
<proteinExistence type="predicted"/>
<evidence type="ECO:0000256" key="4">
    <source>
        <dbReference type="ARBA" id="ARBA00022832"/>
    </source>
</evidence>
<keyword evidence="2" id="KW-0596">Phosphopantetheine</keyword>
<dbReference type="Pfam" id="PF00550">
    <property type="entry name" value="PP-binding"/>
    <property type="match status" value="2"/>
</dbReference>
<dbReference type="InterPro" id="IPR000873">
    <property type="entry name" value="AMP-dep_synth/lig_dom"/>
</dbReference>
<dbReference type="CDD" id="cd05931">
    <property type="entry name" value="FAAL"/>
    <property type="match status" value="1"/>
</dbReference>
<sequence length="2175" mass="236040">MPVTNPSSACDTLIGCFRRNAETCTDKVGLIYLADGEKDRQSMTYGEWYGWSAAIADQLSRTCARGEPALLPMENSLDFLAGFMGGLLAGTPVVPLPSPTGRAGWRRFQAVAQDCAARTVITRSRDLDRARARADATDHRFNFQFVLTDEVARDGGHRSMAANSPDMPAFLQYTSGSTGEPKGVIVTHANLLHNERLICQAMGNHSDSVFLTWLPLFHDMGLICSALQSVYLGTTCYLMSPAAFIQRPLRWLEAVSRFGVTSTGAPNFAYDLCVDKAASLEPGALDLSRWELAFNGAEPVRGKTLRAFAEAFHPFGFRDAAFFPGYGMAEATLLVSGSRSAGGPQVSRFDGKALACGQALPSGAEDAVELVRCGNGLPGQEIRIVAPSTGASLPANHVGEIWIRGESVGAGYWNRPEATAATFCARLSDGDDDTYLRTGDLGFFHDDGLYVAGRVKDLIVIRGMNHYPQDIEYTVEASHPALLPHGSAAFSVARDDGDHLVVVAELSRAGLHVPSTDDVIAAVSRAIASEHELVADTVVLVRPGHLPKTTSGKVRRNACRDAWLNHQLNIVASAERRMPNADPASMPADSAPHTALAKEITRILNCRAGEIARDRPLTAYGMDSLAAMKLQERLQTRWGLQISLAQLLDGIDLASLLSKLESGPRASPGKREAGHADSRCADNQRSLWLHRQAWPDSAAYNVTAAFSLHGPVDERALAAAFASVAARHEALRSTFCERNGQIDLQLTPGAGGNLHHSRQSLAELAAMPFDLARGPLFRAFLIDAEQQHPVLALCAHHSVVDLWSIGLLMTDLGNHYRHLTGGADPPRPALFQYRSFIERQQNLLAGQRGQQLRDYWRNKCAGMPAPLQITGARRASDDDRADISARRLGRDRTDAIKTLAREMAVTPFTVLLSAFHMALMLRNPTAAGTLGVTTSGRDHPELREVVGYTVNVLPITLTFEPGTSFRSNVTRIQREILSVLEHSEYPLQLILEDPTLRIREKLFRIVFVWQHLAAESGLASSVMRQAGGEIRWGDLTLRSLQVPVAATPFDLTFSIIEDAGEFSLATEHRSSVYDAADIRQLCDLFTTVVDWAVTQPDLPADTACQRAAAIARPASGAAVTVAPAAFIPVHTAFESNARAHPQQTALVEGERRLTYGELNSEADRIAARLQRAGITAGAVTAICLPRSMDAVAAILGILKSGAAYVPVLPEWPEQRKSIVLDESTAVCVVTCRKLLSGLPKSFQNNAVVLDDDVPTISDLVPASTVPAVCPDQPAYILFTSGTTGRPKGVAITHANLASYVYWASECYLANANVPRGFALFTSLGFDLTVTSLFTPLVTGTHVILFPDESDESALIARVLRHPEVGLVKATPSHMRLVQALRPTAGSVHTLILGGESLSTSLARDLTARLGPRLRIFNEYGPTEATVGCICHLHDATSDIENEVPVGRPVAGARAYLLNGDLLPVAAGETGELFLAGPGVASGYQGRRTQTAASFVPEPHGDGTRMYRTGDLARVRPDGALMYLGRRDEQIKWRGVRIEPREIGQCLERYPGIRASVVALVTGPAGTDVLCAWYVADAAIPTASLSRFLADQLPDNMIPAFLTWIASLPLNVNGKVDRNALPTPRADTTAVGPRTPVEAAIYDVWCDILGLDDFGMTDRFTALGGDSISAMRVAAGLGERGLSVCVRDIFEHKTIEKLALVATPVVPELESPQSVDTDGQDLRPGPMAAWLLAQRLAHPQHYHQVATLLCPDGLEPNALRDALSAVRAHHAGLRLNMRPGGTAFWKNDAPVDDSLILTTVDVSDLSEPHAARQQAALVRQICATTDLESGALFRPLLFRMPEGSQLVIACHHLLVDSVSWRIIAEDLTRAWRAIVRGDRPRLSSSAGLHEWTRALERLEQSSQFADQVQYWEQAERGPRPTLTVSAPRRVHRETFHLTDFPLAAHVPSLNEGTRSDSGDGDRVAVETMLVAAAARALLQRFQVRQMLIEMEHHGRDVPGVDLSRTIGWLTSLYPLALSLPAADDTPEQWLASIDEQRRRVPDNGVGYGVVRQRRGSAIADPWAPAVLRINYLGAWRRVRQPDRFQLDPTRSSLSSAEQNAPSVLLEMNAYAIDERICVEAGFDEAAWNRVDRACFMTAFDASFRAMAAAAQPPTPTPVRSFEAAGLSEHELDILLA</sequence>
<evidence type="ECO:0000256" key="5">
    <source>
        <dbReference type="ARBA" id="ARBA00023098"/>
    </source>
</evidence>
<comment type="cofactor">
    <cofactor evidence="1">
        <name>pantetheine 4'-phosphate</name>
        <dbReference type="ChEBI" id="CHEBI:47942"/>
    </cofactor>
</comment>
<evidence type="ECO:0000256" key="1">
    <source>
        <dbReference type="ARBA" id="ARBA00001957"/>
    </source>
</evidence>
<dbReference type="Gene3D" id="2.30.38.10">
    <property type="entry name" value="Luciferase, Domain 3"/>
    <property type="match status" value="1"/>
</dbReference>
<dbReference type="SUPFAM" id="SSF56801">
    <property type="entry name" value="Acetyl-CoA synthetase-like"/>
    <property type="match status" value="2"/>
</dbReference>
<dbReference type="InterPro" id="IPR009081">
    <property type="entry name" value="PP-bd_ACP"/>
</dbReference>
<dbReference type="Pfam" id="PF23024">
    <property type="entry name" value="AMP-dom_DIP2-like"/>
    <property type="match status" value="1"/>
</dbReference>
<dbReference type="InterPro" id="IPR001242">
    <property type="entry name" value="Condensation_dom"/>
</dbReference>
<dbReference type="InterPro" id="IPR006162">
    <property type="entry name" value="Ppantetheine_attach_site"/>
</dbReference>
<dbReference type="InterPro" id="IPR025110">
    <property type="entry name" value="AMP-bd_C"/>
</dbReference>
<gene>
    <name evidence="7" type="ORF">LQG66_33740</name>
</gene>
<evidence type="ECO:0000313" key="8">
    <source>
        <dbReference type="Proteomes" id="UP001431010"/>
    </source>
</evidence>
<dbReference type="Gene3D" id="1.10.1200.10">
    <property type="entry name" value="ACP-like"/>
    <property type="match status" value="2"/>
</dbReference>
<dbReference type="InterPro" id="IPR040097">
    <property type="entry name" value="FAAL/FAAC"/>
</dbReference>
<dbReference type="InterPro" id="IPR042099">
    <property type="entry name" value="ANL_N_sf"/>
</dbReference>
<dbReference type="InterPro" id="IPR020806">
    <property type="entry name" value="PKS_PP-bd"/>
</dbReference>
<dbReference type="InterPro" id="IPR023213">
    <property type="entry name" value="CAT-like_dom_sf"/>
</dbReference>
<evidence type="ECO:0000259" key="6">
    <source>
        <dbReference type="PROSITE" id="PS50075"/>
    </source>
</evidence>
<dbReference type="SUPFAM" id="SSF52777">
    <property type="entry name" value="CoA-dependent acyltransferases"/>
    <property type="match status" value="4"/>
</dbReference>
<dbReference type="Pfam" id="PF00668">
    <property type="entry name" value="Condensation"/>
    <property type="match status" value="2"/>
</dbReference>
<dbReference type="InterPro" id="IPR036736">
    <property type="entry name" value="ACP-like_sf"/>
</dbReference>
<feature type="domain" description="Carrier" evidence="6">
    <location>
        <begin position="587"/>
        <end position="664"/>
    </location>
</feature>
<evidence type="ECO:0000313" key="7">
    <source>
        <dbReference type="EMBL" id="UFZ04101.1"/>
    </source>
</evidence>
<accession>A0ABY3RA65</accession>
<dbReference type="InterPro" id="IPR020845">
    <property type="entry name" value="AMP-binding_CS"/>
</dbReference>
<dbReference type="SMART" id="SM00823">
    <property type="entry name" value="PKS_PP"/>
    <property type="match status" value="2"/>
</dbReference>
<dbReference type="InterPro" id="IPR045851">
    <property type="entry name" value="AMP-bd_C_sf"/>
</dbReference>
<keyword evidence="3" id="KW-0597">Phosphoprotein</keyword>
<keyword evidence="4" id="KW-0276">Fatty acid metabolism</keyword>
<name>A0ABY3RA65_9BRAD</name>
<dbReference type="SUPFAM" id="SSF47336">
    <property type="entry name" value="ACP-like"/>
    <property type="match status" value="2"/>
</dbReference>
<reference evidence="7" key="1">
    <citation type="journal article" date="2024" name="Antonie Van Leeuwenhoek">
        <title>Bradyrhizobium ontarionense sp. nov., a novel bacterial symbiont isolated from Aeschynomene indica (Indian jointvetch), harbours photosynthesis, nitrogen fixation and nitrous oxide (N2O) reductase genes.</title>
        <authorList>
            <person name="Bromfield E.S.P."/>
            <person name="Cloutier S."/>
        </authorList>
    </citation>
    <scope>NUCLEOTIDE SEQUENCE</scope>
    <source>
        <strain evidence="7">A19</strain>
    </source>
</reference>
<dbReference type="Gene3D" id="3.40.50.980">
    <property type="match status" value="2"/>
</dbReference>
<protein>
    <submittedName>
        <fullName evidence="7">Amino acid adenylation domain-containing protein</fullName>
    </submittedName>
</protein>
<dbReference type="Gene3D" id="3.30.559.10">
    <property type="entry name" value="Chloramphenicol acetyltransferase-like domain"/>
    <property type="match status" value="2"/>
</dbReference>
<dbReference type="NCBIfam" id="TIGR01733">
    <property type="entry name" value="AA-adenyl-dom"/>
    <property type="match status" value="1"/>
</dbReference>
<dbReference type="PANTHER" id="PTHR45527:SF1">
    <property type="entry name" value="FATTY ACID SYNTHASE"/>
    <property type="match status" value="1"/>
</dbReference>
<keyword evidence="5" id="KW-0443">Lipid metabolism</keyword>
<evidence type="ECO:0000256" key="2">
    <source>
        <dbReference type="ARBA" id="ARBA00022450"/>
    </source>
</evidence>
<keyword evidence="8" id="KW-1185">Reference proteome</keyword>
<feature type="domain" description="Carrier" evidence="6">
    <location>
        <begin position="1631"/>
        <end position="1705"/>
    </location>
</feature>
<dbReference type="InterPro" id="IPR010071">
    <property type="entry name" value="AA_adenyl_dom"/>
</dbReference>
<evidence type="ECO:0000256" key="3">
    <source>
        <dbReference type="ARBA" id="ARBA00022553"/>
    </source>
</evidence>
<dbReference type="PROSITE" id="PS00455">
    <property type="entry name" value="AMP_BINDING"/>
    <property type="match status" value="2"/>
</dbReference>
<dbReference type="Gene3D" id="3.30.300.30">
    <property type="match status" value="2"/>
</dbReference>
<dbReference type="Pfam" id="PF00501">
    <property type="entry name" value="AMP-binding"/>
    <property type="match status" value="2"/>
</dbReference>